<organism evidence="1 2">
    <name type="scientific">Crocosphaera watsonii WH 0402</name>
    <dbReference type="NCBI Taxonomy" id="1284629"/>
    <lineage>
        <taxon>Bacteria</taxon>
        <taxon>Bacillati</taxon>
        <taxon>Cyanobacteriota</taxon>
        <taxon>Cyanophyceae</taxon>
        <taxon>Oscillatoriophycideae</taxon>
        <taxon>Chroococcales</taxon>
        <taxon>Aphanothecaceae</taxon>
        <taxon>Crocosphaera</taxon>
    </lineage>
</organism>
<dbReference type="AlphaFoldDB" id="T2JYP7"/>
<proteinExistence type="predicted"/>
<dbReference type="Proteomes" id="UP000018130">
    <property type="component" value="Unassembled WGS sequence"/>
</dbReference>
<comment type="caution">
    <text evidence="1">The sequence shown here is derived from an EMBL/GenBank/DDBJ whole genome shotgun (WGS) entry which is preliminary data.</text>
</comment>
<gene>
    <name evidence="1" type="ORF">CWATWH0402_4025</name>
</gene>
<sequence>MGIIQMGITRLKPLYDSNGNIKGYVNKYTGEEYGSPF</sequence>
<reference evidence="1 2" key="2">
    <citation type="submission" date="2013-09" db="EMBL/GenBank/DDBJ databases">
        <title>Whole genome comparison of six Crocosphaera watsonii strains with differing phenotypes.</title>
        <authorList>
            <person name="Bench S.R."/>
            <person name="Heller P."/>
            <person name="Frank I."/>
            <person name="Arciniega M."/>
            <person name="Shilova I.N."/>
            <person name="Zehr J.P."/>
        </authorList>
    </citation>
    <scope>NUCLEOTIDE SEQUENCE [LARGE SCALE GENOMIC DNA]</scope>
    <source>
        <strain evidence="1 2">WH 0402</strain>
    </source>
</reference>
<reference evidence="1 2" key="1">
    <citation type="submission" date="2013-01" db="EMBL/GenBank/DDBJ databases">
        <authorList>
            <person name="Bench S."/>
        </authorList>
    </citation>
    <scope>NUCLEOTIDE SEQUENCE [LARGE SCALE GENOMIC DNA]</scope>
    <source>
        <strain evidence="1 2">WH 0402</strain>
    </source>
</reference>
<evidence type="ECO:0000313" key="2">
    <source>
        <dbReference type="Proteomes" id="UP000018130"/>
    </source>
</evidence>
<evidence type="ECO:0000313" key="1">
    <source>
        <dbReference type="EMBL" id="CCQ70204.1"/>
    </source>
</evidence>
<name>T2JYP7_CROWT</name>
<protein>
    <submittedName>
        <fullName evidence="1">Uncharacterized protein</fullName>
    </submittedName>
</protein>
<accession>T2JYP7</accession>
<dbReference type="EMBL" id="CAQN01001136">
    <property type="protein sequence ID" value="CCQ70204.1"/>
    <property type="molecule type" value="Genomic_DNA"/>
</dbReference>